<protein>
    <submittedName>
        <fullName evidence="1">Uncharacterized protein</fullName>
    </submittedName>
</protein>
<comment type="caution">
    <text evidence="1">The sequence shown here is derived from an EMBL/GenBank/DDBJ whole genome shotgun (WGS) entry which is preliminary data.</text>
</comment>
<proteinExistence type="predicted"/>
<dbReference type="EMBL" id="JACJHX010000013">
    <property type="protein sequence ID" value="MBA9028296.1"/>
    <property type="molecule type" value="Genomic_DNA"/>
</dbReference>
<sequence length="48" mass="5349">MKGFMKLIIGVLFSFSLTGCLGEDYDFTPPTVTLLNTDSTFKDVIEEN</sequence>
<keyword evidence="2" id="KW-1185">Reference proteome</keyword>
<name>A0ABR6CU86_9BACI</name>
<evidence type="ECO:0000313" key="2">
    <source>
        <dbReference type="Proteomes" id="UP000626697"/>
    </source>
</evidence>
<evidence type="ECO:0000313" key="1">
    <source>
        <dbReference type="EMBL" id="MBA9028296.1"/>
    </source>
</evidence>
<accession>A0ABR6CU86</accession>
<reference evidence="1 2" key="1">
    <citation type="submission" date="2020-08" db="EMBL/GenBank/DDBJ databases">
        <title>Genomic Encyclopedia of Type Strains, Phase IV (KMG-IV): sequencing the most valuable type-strain genomes for metagenomic binning, comparative biology and taxonomic classification.</title>
        <authorList>
            <person name="Goeker M."/>
        </authorList>
    </citation>
    <scope>NUCLEOTIDE SEQUENCE [LARGE SCALE GENOMIC DNA]</scope>
    <source>
        <strain evidence="1 2">DSM 105481</strain>
    </source>
</reference>
<organism evidence="1 2">
    <name type="scientific">Peribacillus huizhouensis</name>
    <dbReference type="NCBI Taxonomy" id="1501239"/>
    <lineage>
        <taxon>Bacteria</taxon>
        <taxon>Bacillati</taxon>
        <taxon>Bacillota</taxon>
        <taxon>Bacilli</taxon>
        <taxon>Bacillales</taxon>
        <taxon>Bacillaceae</taxon>
        <taxon>Peribacillus</taxon>
    </lineage>
</organism>
<gene>
    <name evidence="1" type="ORF">HNP81_003616</name>
</gene>
<dbReference type="PROSITE" id="PS51257">
    <property type="entry name" value="PROKAR_LIPOPROTEIN"/>
    <property type="match status" value="1"/>
</dbReference>
<dbReference type="Proteomes" id="UP000626697">
    <property type="component" value="Unassembled WGS sequence"/>
</dbReference>